<name>A0ACB7JAV5_PLECO</name>
<reference evidence="1 2" key="1">
    <citation type="journal article" date="2021" name="Appl. Environ. Microbiol.">
        <title>Genetic linkage and physical mapping for an oyster mushroom Pleurotus cornucopiae and QTL analysis for the trait cap color.</title>
        <authorList>
            <person name="Zhang Y."/>
            <person name="Gao W."/>
            <person name="Sonnenberg A."/>
            <person name="Chen Q."/>
            <person name="Zhang J."/>
            <person name="Huang C."/>
        </authorList>
    </citation>
    <scope>NUCLEOTIDE SEQUENCE [LARGE SCALE GENOMIC DNA]</scope>
    <source>
        <strain evidence="1">CCMSSC00406</strain>
    </source>
</reference>
<dbReference type="Proteomes" id="UP000824881">
    <property type="component" value="Unassembled WGS sequence"/>
</dbReference>
<sequence length="110" mass="12720">MMSRITLNLRKAGRLTGTEVITDGPNDMPFFNRRHRWDRDIYIETHVETHVSQPSPSEEMPTTPSDAVSRSTDIRFKVPTTPDSVALDDPFAKGRETYEMADFRDRKHQL</sequence>
<organism evidence="1 2">
    <name type="scientific">Pleurotus cornucopiae</name>
    <name type="common">Cornucopia mushroom</name>
    <dbReference type="NCBI Taxonomy" id="5321"/>
    <lineage>
        <taxon>Eukaryota</taxon>
        <taxon>Fungi</taxon>
        <taxon>Dikarya</taxon>
        <taxon>Basidiomycota</taxon>
        <taxon>Agaricomycotina</taxon>
        <taxon>Agaricomycetes</taxon>
        <taxon>Agaricomycetidae</taxon>
        <taxon>Agaricales</taxon>
        <taxon>Pleurotineae</taxon>
        <taxon>Pleurotaceae</taxon>
        <taxon>Pleurotus</taxon>
    </lineage>
</organism>
<proteinExistence type="predicted"/>
<evidence type="ECO:0000313" key="1">
    <source>
        <dbReference type="EMBL" id="KAG9227209.1"/>
    </source>
</evidence>
<evidence type="ECO:0000313" key="2">
    <source>
        <dbReference type="Proteomes" id="UP000824881"/>
    </source>
</evidence>
<protein>
    <submittedName>
        <fullName evidence="1">Uncharacterized protein</fullName>
    </submittedName>
</protein>
<dbReference type="EMBL" id="WQMT02000001">
    <property type="protein sequence ID" value="KAG9227209.1"/>
    <property type="molecule type" value="Genomic_DNA"/>
</dbReference>
<gene>
    <name evidence="1" type="ORF">CCMSSC00406_0004252</name>
</gene>
<keyword evidence="2" id="KW-1185">Reference proteome</keyword>
<comment type="caution">
    <text evidence="1">The sequence shown here is derived from an EMBL/GenBank/DDBJ whole genome shotgun (WGS) entry which is preliminary data.</text>
</comment>
<accession>A0ACB7JAV5</accession>